<evidence type="ECO:0000313" key="2">
    <source>
        <dbReference type="EMBL" id="SIS23436.1"/>
    </source>
</evidence>
<dbReference type="SUPFAM" id="SSF160104">
    <property type="entry name" value="Acetoacetate decarboxylase-like"/>
    <property type="match status" value="1"/>
</dbReference>
<protein>
    <submittedName>
        <fullName evidence="2">Acetoacetate decarboxylase (ADC)</fullName>
    </submittedName>
</protein>
<sequence>MDISSTLSAVFRTLGLRTEKASAPRYAASGHPTFEGIPRMPALFGRQPGPRQRPASNDGYPSQPGKTLATWVAMRAKDPEQLAALLPKDFTLTDPLLIAEAVTLSDLPWLAGRGYEMLVISVPVSYNSPQRGEITGRLALVVFEDCADAVISGREELGWNKLYADSMTRTVNGADTTYTVGWGGTEFFRLDATIKNPVPEFPAWRSGTLMHYRVFPRTGEWGRLEVEQVTGSESQPNPLDARSMKRGTGSFSFTPAAFEALPTLVHLVDRLAQIELTDTVNAGQATLASWSDLDEFQILGTYPT</sequence>
<organism evidence="2 3">
    <name type="scientific">Williamsia sterculiae</name>
    <dbReference type="NCBI Taxonomy" id="1344003"/>
    <lineage>
        <taxon>Bacteria</taxon>
        <taxon>Bacillati</taxon>
        <taxon>Actinomycetota</taxon>
        <taxon>Actinomycetes</taxon>
        <taxon>Mycobacteriales</taxon>
        <taxon>Nocardiaceae</taxon>
        <taxon>Williamsia</taxon>
    </lineage>
</organism>
<reference evidence="2 3" key="1">
    <citation type="submission" date="2017-01" db="EMBL/GenBank/DDBJ databases">
        <authorList>
            <person name="Mah S.A."/>
            <person name="Swanson W.J."/>
            <person name="Moy G.W."/>
            <person name="Vacquier V.D."/>
        </authorList>
    </citation>
    <scope>NUCLEOTIDE SEQUENCE [LARGE SCALE GENOMIC DNA]</scope>
    <source>
        <strain evidence="2 3">CPCC 203464</strain>
    </source>
</reference>
<evidence type="ECO:0000313" key="3">
    <source>
        <dbReference type="Proteomes" id="UP000186218"/>
    </source>
</evidence>
<dbReference type="Gene3D" id="2.40.400.10">
    <property type="entry name" value="Acetoacetate decarboxylase-like"/>
    <property type="match status" value="1"/>
</dbReference>
<feature type="region of interest" description="Disordered" evidence="1">
    <location>
        <begin position="38"/>
        <end position="63"/>
    </location>
</feature>
<dbReference type="InterPro" id="IPR023375">
    <property type="entry name" value="ADC_dom_sf"/>
</dbReference>
<evidence type="ECO:0000256" key="1">
    <source>
        <dbReference type="SAM" id="MobiDB-lite"/>
    </source>
</evidence>
<keyword evidence="3" id="KW-1185">Reference proteome</keyword>
<dbReference type="Pfam" id="PF06314">
    <property type="entry name" value="ADC"/>
    <property type="match status" value="1"/>
</dbReference>
<dbReference type="EMBL" id="FTNT01000016">
    <property type="protein sequence ID" value="SIS23436.1"/>
    <property type="molecule type" value="Genomic_DNA"/>
</dbReference>
<gene>
    <name evidence="2" type="ORF">SAMN05445060_4121</name>
</gene>
<dbReference type="OrthoDB" id="4271203at2"/>
<accession>A0A1N7HEX7</accession>
<proteinExistence type="predicted"/>
<dbReference type="InterPro" id="IPR010451">
    <property type="entry name" value="Acetoacetate_decarboxylase"/>
</dbReference>
<dbReference type="GO" id="GO:0016829">
    <property type="term" value="F:lyase activity"/>
    <property type="evidence" value="ECO:0007669"/>
    <property type="project" value="InterPro"/>
</dbReference>
<dbReference type="Proteomes" id="UP000186218">
    <property type="component" value="Unassembled WGS sequence"/>
</dbReference>
<dbReference type="AlphaFoldDB" id="A0A1N7HEX7"/>
<name>A0A1N7HEX7_9NOCA</name>
<dbReference type="STRING" id="1344003.SAMN05445060_4121"/>
<dbReference type="RefSeq" id="WP_076482896.1">
    <property type="nucleotide sequence ID" value="NZ_FTNT01000016.1"/>
</dbReference>